<comment type="catalytic activity">
    <reaction evidence="10">
        <text>di-trans,octa-cis-undecaprenyl diphospho-N-acetyl-alpha-D-muramoyl-L-alanyl-D-glutamyl-meso-2,6-diaminopimeloyl-D-alanyl-D-alanine + UDP-N-acetyl-alpha-D-glucosamine = di-trans,octa-cis-undecaprenyl diphospho-[N-acetyl-alpha-D-glucosaminyl-(1-&gt;4)]-N-acetyl-alpha-D-muramoyl-L-alanyl-D-glutamyl-meso-2,6-diaminopimeloyl-D-alanyl-D-alanine + UDP + H(+)</text>
        <dbReference type="Rhea" id="RHEA:31227"/>
        <dbReference type="ChEBI" id="CHEBI:15378"/>
        <dbReference type="ChEBI" id="CHEBI:57705"/>
        <dbReference type="ChEBI" id="CHEBI:58223"/>
        <dbReference type="ChEBI" id="CHEBI:61387"/>
        <dbReference type="ChEBI" id="CHEBI:61388"/>
        <dbReference type="EC" id="2.4.1.227"/>
    </reaction>
</comment>
<evidence type="ECO:0000313" key="13">
    <source>
        <dbReference type="EMBL" id="GAE15266.1"/>
    </source>
</evidence>
<dbReference type="PANTHER" id="PTHR21015:SF22">
    <property type="entry name" value="GLYCOSYLTRANSFERASE"/>
    <property type="match status" value="1"/>
</dbReference>
<evidence type="ECO:0000259" key="12">
    <source>
        <dbReference type="Pfam" id="PF04101"/>
    </source>
</evidence>
<evidence type="ECO:0000256" key="7">
    <source>
        <dbReference type="ARBA" id="ARBA00023136"/>
    </source>
</evidence>
<dbReference type="Pfam" id="PF04101">
    <property type="entry name" value="Glyco_tran_28_C"/>
    <property type="match status" value="1"/>
</dbReference>
<evidence type="ECO:0000256" key="4">
    <source>
        <dbReference type="ARBA" id="ARBA00022679"/>
    </source>
</evidence>
<keyword evidence="6 10" id="KW-0573">Peptidoglycan synthesis</keyword>
<protein>
    <recommendedName>
        <fullName evidence="10">UDP-N-acetylglucosamine--N-acetylmuramyl-(pentapeptide) pyrophosphoryl-undecaprenol N-acetylglucosamine transferase</fullName>
        <ecNumber evidence="10">2.4.1.227</ecNumber>
    </recommendedName>
    <alternativeName>
        <fullName evidence="10">Undecaprenyl-PP-MurNAc-pentapeptide-UDPGlcNAc GlcNAc transferase</fullName>
    </alternativeName>
</protein>
<dbReference type="Proteomes" id="UP000018861">
    <property type="component" value="Unassembled WGS sequence"/>
</dbReference>
<dbReference type="PANTHER" id="PTHR21015">
    <property type="entry name" value="UDP-N-ACETYLGLUCOSAMINE--N-ACETYLMURAMYL-(PENTAPEPTIDE) PYROPHOSPHORYL-UNDECAPRENOL N-ACETYLGLUCOSAMINE TRANSFERASE 1"/>
    <property type="match status" value="1"/>
</dbReference>
<dbReference type="GO" id="GO:0005975">
    <property type="term" value="P:carbohydrate metabolic process"/>
    <property type="evidence" value="ECO:0007669"/>
    <property type="project" value="InterPro"/>
</dbReference>
<keyword evidence="5 10" id="KW-0133">Cell shape</keyword>
<sequence length="389" mass="42344">MNKCENNHNPTSPLSNGGADLRIIISGGGTGGHIFPAISIANAIMELRPNAKILFVGAEGRMEMQRVPDAGYEIIGLPVAGFDRKHLWKNVGVLFKLVRSQWRARKIIKNFRPQVAVGVGGYASGPTLKTAGMMGVPTLIQEQNSYAGVTNKLLAQKAKKICVAYEGMEKFFPADKIIMTGNPVRQNLTKDMPLKEDALRSFGLTPGKKTILIVGGSLGAGTFNRTLTAGLEKIRANKGVQFIWQTGKYYYPQVMKTVQEAGEIANLHVTDFIKDMAAAYAAADLVISRAGAGSISEFCLLHKPVILVPSPNVAEDHQTQNALALVNKEAAIYVKDSDAEQKLIETAVIAVNNERKLRELSENISRLALPDSARIIAQEVLKLAERRDR</sequence>
<dbReference type="GO" id="GO:0008360">
    <property type="term" value="P:regulation of cell shape"/>
    <property type="evidence" value="ECO:0007669"/>
    <property type="project" value="UniProtKB-KW"/>
</dbReference>
<feature type="binding site" evidence="10">
    <location>
        <position position="273"/>
    </location>
    <ligand>
        <name>UDP-N-acetyl-alpha-D-glucosamine</name>
        <dbReference type="ChEBI" id="CHEBI:57705"/>
    </ligand>
</feature>
<dbReference type="InterPro" id="IPR007235">
    <property type="entry name" value="Glyco_trans_28_C"/>
</dbReference>
<dbReference type="EC" id="2.4.1.227" evidence="10"/>
<evidence type="ECO:0000256" key="9">
    <source>
        <dbReference type="ARBA" id="ARBA00023316"/>
    </source>
</evidence>
<feature type="domain" description="Glycosyltransferase family 28 N-terminal" evidence="11">
    <location>
        <begin position="23"/>
        <end position="162"/>
    </location>
</feature>
<dbReference type="HAMAP" id="MF_00033">
    <property type="entry name" value="MurG"/>
    <property type="match status" value="1"/>
</dbReference>
<evidence type="ECO:0000256" key="5">
    <source>
        <dbReference type="ARBA" id="ARBA00022960"/>
    </source>
</evidence>
<evidence type="ECO:0000256" key="8">
    <source>
        <dbReference type="ARBA" id="ARBA00023306"/>
    </source>
</evidence>
<dbReference type="InterPro" id="IPR006009">
    <property type="entry name" value="GlcNAc_MurG"/>
</dbReference>
<evidence type="ECO:0000256" key="3">
    <source>
        <dbReference type="ARBA" id="ARBA00022676"/>
    </source>
</evidence>
<dbReference type="GO" id="GO:0005886">
    <property type="term" value="C:plasma membrane"/>
    <property type="evidence" value="ECO:0007669"/>
    <property type="project" value="UniProtKB-SubCell"/>
</dbReference>
<evidence type="ECO:0000256" key="1">
    <source>
        <dbReference type="ARBA" id="ARBA00022475"/>
    </source>
</evidence>
<evidence type="ECO:0000256" key="6">
    <source>
        <dbReference type="ARBA" id="ARBA00022984"/>
    </source>
</evidence>
<evidence type="ECO:0000256" key="2">
    <source>
        <dbReference type="ARBA" id="ARBA00022618"/>
    </source>
</evidence>
<dbReference type="GO" id="GO:0051991">
    <property type="term" value="F:UDP-N-acetyl-D-glucosamine:N-acetylmuramoyl-L-alanyl-D-glutamyl-meso-2,6-diaminopimelyl-D-alanyl-D-alanine-diphosphoundecaprenol 4-beta-N-acetylglucosaminlytransferase activity"/>
    <property type="evidence" value="ECO:0007669"/>
    <property type="project" value="RHEA"/>
</dbReference>
<accession>W4P627</accession>
<dbReference type="GO" id="GO:0050511">
    <property type="term" value="F:undecaprenyldiphospho-muramoylpentapeptide beta-N-acetylglucosaminyltransferase activity"/>
    <property type="evidence" value="ECO:0007669"/>
    <property type="project" value="UniProtKB-UniRule"/>
</dbReference>
<comment type="caution">
    <text evidence="10">Lacks conserved residue(s) required for the propagation of feature annotation.</text>
</comment>
<gene>
    <name evidence="10" type="primary">murG</name>
    <name evidence="13" type="ORF">JCM6292_1517</name>
</gene>
<reference evidence="13 14" key="1">
    <citation type="journal article" date="2014" name="Genome Announc.">
        <title>Draft Genome Sequences of Three Strains of Bacteroides pyogenes Isolated from a Cat and Swine.</title>
        <authorList>
            <person name="Sakamoto M."/>
            <person name="Oshima K."/>
            <person name="Suda W."/>
            <person name="Kitamura K."/>
            <person name="Iida T."/>
            <person name="Hattori M."/>
            <person name="Ohkuma M."/>
        </authorList>
    </citation>
    <scope>NUCLEOTIDE SEQUENCE [LARGE SCALE GENOMIC DNA]</scope>
    <source>
        <strain evidence="13 14">JCM 6292</strain>
    </source>
</reference>
<dbReference type="InterPro" id="IPR004276">
    <property type="entry name" value="GlycoTrans_28_N"/>
</dbReference>
<name>W4P627_9BACE</name>
<feature type="binding site" evidence="10">
    <location>
        <position position="144"/>
    </location>
    <ligand>
        <name>UDP-N-acetyl-alpha-D-glucosamine</name>
        <dbReference type="ChEBI" id="CHEBI:57705"/>
    </ligand>
</feature>
<dbReference type="EMBL" id="BAIQ01000014">
    <property type="protein sequence ID" value="GAE15266.1"/>
    <property type="molecule type" value="Genomic_DNA"/>
</dbReference>
<comment type="pathway">
    <text evidence="10">Cell wall biogenesis; peptidoglycan biosynthesis.</text>
</comment>
<dbReference type="SUPFAM" id="SSF53756">
    <property type="entry name" value="UDP-Glycosyltransferase/glycogen phosphorylase"/>
    <property type="match status" value="1"/>
</dbReference>
<dbReference type="NCBIfam" id="TIGR01133">
    <property type="entry name" value="murG"/>
    <property type="match status" value="1"/>
</dbReference>
<comment type="subcellular location">
    <subcellularLocation>
        <location evidence="10">Cell membrane</location>
        <topology evidence="10">Peripheral membrane protein</topology>
        <orientation evidence="10">Cytoplasmic side</orientation>
    </subcellularLocation>
</comment>
<comment type="function">
    <text evidence="10">Cell wall formation. Catalyzes the transfer of a GlcNAc subunit on undecaprenyl-pyrophosphoryl-MurNAc-pentapeptide (lipid intermediate I) to form undecaprenyl-pyrophosphoryl-MurNAc-(pentapeptide)GlcNAc (lipid intermediate II).</text>
</comment>
<comment type="similarity">
    <text evidence="10">Belongs to the glycosyltransferase 28 family. MurG subfamily.</text>
</comment>
<organism evidence="13 14">
    <name type="scientific">Bacteroides pyogenes JCM 6292</name>
    <dbReference type="NCBI Taxonomy" id="1235809"/>
    <lineage>
        <taxon>Bacteria</taxon>
        <taxon>Pseudomonadati</taxon>
        <taxon>Bacteroidota</taxon>
        <taxon>Bacteroidia</taxon>
        <taxon>Bacteroidales</taxon>
        <taxon>Bacteroidaceae</taxon>
        <taxon>Bacteroides</taxon>
    </lineage>
</organism>
<dbReference type="UniPathway" id="UPA00219"/>
<feature type="binding site" evidence="10">
    <location>
        <position position="185"/>
    </location>
    <ligand>
        <name>UDP-N-acetyl-alpha-D-glucosamine</name>
        <dbReference type="ChEBI" id="CHEBI:57705"/>
    </ligand>
</feature>
<keyword evidence="7 10" id="KW-0472">Membrane</keyword>
<dbReference type="GO" id="GO:0071555">
    <property type="term" value="P:cell wall organization"/>
    <property type="evidence" value="ECO:0007669"/>
    <property type="project" value="UniProtKB-KW"/>
</dbReference>
<dbReference type="GO" id="GO:0051301">
    <property type="term" value="P:cell division"/>
    <property type="evidence" value="ECO:0007669"/>
    <property type="project" value="UniProtKB-KW"/>
</dbReference>
<dbReference type="Gene3D" id="3.40.50.2000">
    <property type="entry name" value="Glycogen Phosphorylase B"/>
    <property type="match status" value="2"/>
</dbReference>
<evidence type="ECO:0000259" key="11">
    <source>
        <dbReference type="Pfam" id="PF03033"/>
    </source>
</evidence>
<feature type="binding site" evidence="10">
    <location>
        <position position="217"/>
    </location>
    <ligand>
        <name>UDP-N-acetyl-alpha-D-glucosamine</name>
        <dbReference type="ChEBI" id="CHEBI:57705"/>
    </ligand>
</feature>
<feature type="domain" description="Glycosyl transferase family 28 C-terminal" evidence="12">
    <location>
        <begin position="210"/>
        <end position="364"/>
    </location>
</feature>
<keyword evidence="2 10" id="KW-0132">Cell division</keyword>
<dbReference type="CDD" id="cd03785">
    <property type="entry name" value="GT28_MurG"/>
    <property type="match status" value="1"/>
</dbReference>
<keyword evidence="3 10" id="KW-0328">Glycosyltransferase</keyword>
<evidence type="ECO:0000313" key="14">
    <source>
        <dbReference type="Proteomes" id="UP000018861"/>
    </source>
</evidence>
<dbReference type="Pfam" id="PF03033">
    <property type="entry name" value="Glyco_transf_28"/>
    <property type="match status" value="1"/>
</dbReference>
<comment type="caution">
    <text evidence="13">The sequence shown here is derived from an EMBL/GenBank/DDBJ whole genome shotgun (WGS) entry which is preliminary data.</text>
</comment>
<keyword evidence="8 10" id="KW-0131">Cell cycle</keyword>
<dbReference type="GO" id="GO:0009252">
    <property type="term" value="P:peptidoglycan biosynthetic process"/>
    <property type="evidence" value="ECO:0007669"/>
    <property type="project" value="UniProtKB-UniRule"/>
</dbReference>
<feature type="binding site" evidence="10">
    <location>
        <begin position="30"/>
        <end position="32"/>
    </location>
    <ligand>
        <name>UDP-N-acetyl-alpha-D-glucosamine</name>
        <dbReference type="ChEBI" id="CHEBI:57705"/>
    </ligand>
</feature>
<keyword evidence="9 10" id="KW-0961">Cell wall biogenesis/degradation</keyword>
<keyword evidence="1 10" id="KW-1003">Cell membrane</keyword>
<keyword evidence="4 10" id="KW-0808">Transferase</keyword>
<proteinExistence type="inferred from homology"/>
<evidence type="ECO:0000256" key="10">
    <source>
        <dbReference type="HAMAP-Rule" id="MF_00033"/>
    </source>
</evidence>
<dbReference type="AlphaFoldDB" id="W4P627"/>
<feature type="binding site" evidence="10">
    <location>
        <position position="318"/>
    </location>
    <ligand>
        <name>UDP-N-acetyl-alpha-D-glucosamine</name>
        <dbReference type="ChEBI" id="CHEBI:57705"/>
    </ligand>
</feature>